<dbReference type="OrthoDB" id="4490496at2759"/>
<reference evidence="1" key="1">
    <citation type="submission" date="2015-01" db="EMBL/GenBank/DDBJ databases">
        <title>The Genome Sequence of Cladophialophora bantiana CBS 173.52.</title>
        <authorList>
            <consortium name="The Broad Institute Genomics Platform"/>
            <person name="Cuomo C."/>
            <person name="de Hoog S."/>
            <person name="Gorbushina A."/>
            <person name="Stielow B."/>
            <person name="Teixiera M."/>
            <person name="Abouelleil A."/>
            <person name="Chapman S.B."/>
            <person name="Priest M."/>
            <person name="Young S.K."/>
            <person name="Wortman J."/>
            <person name="Nusbaum C."/>
            <person name="Birren B."/>
        </authorList>
    </citation>
    <scope>NUCLEOTIDE SEQUENCE [LARGE SCALE GENOMIC DNA]</scope>
    <source>
        <strain evidence="1">CBS 173.52</strain>
    </source>
</reference>
<dbReference type="VEuPathDB" id="FungiDB:Z519_09216"/>
<dbReference type="GeneID" id="27702144"/>
<evidence type="ECO:0000313" key="1">
    <source>
        <dbReference type="EMBL" id="KIW90569.1"/>
    </source>
</evidence>
<accession>A0A0D2I141</accession>
<evidence type="ECO:0008006" key="3">
    <source>
        <dbReference type="Google" id="ProtNLM"/>
    </source>
</evidence>
<dbReference type="InterPro" id="IPR011008">
    <property type="entry name" value="Dimeric_a/b-barrel"/>
</dbReference>
<organism evidence="1 2">
    <name type="scientific">Cladophialophora bantiana (strain ATCC 10958 / CBS 173.52 / CDC B-1940 / NIH 8579)</name>
    <name type="common">Xylohypha bantiana</name>
    <dbReference type="NCBI Taxonomy" id="1442370"/>
    <lineage>
        <taxon>Eukaryota</taxon>
        <taxon>Fungi</taxon>
        <taxon>Dikarya</taxon>
        <taxon>Ascomycota</taxon>
        <taxon>Pezizomycotina</taxon>
        <taxon>Eurotiomycetes</taxon>
        <taxon>Chaetothyriomycetidae</taxon>
        <taxon>Chaetothyriales</taxon>
        <taxon>Herpotrichiellaceae</taxon>
        <taxon>Cladophialophora</taxon>
    </lineage>
</organism>
<dbReference type="RefSeq" id="XP_016617238.1">
    <property type="nucleotide sequence ID" value="XM_016766940.1"/>
</dbReference>
<dbReference type="Gene3D" id="3.30.70.100">
    <property type="match status" value="1"/>
</dbReference>
<dbReference type="SUPFAM" id="SSF54909">
    <property type="entry name" value="Dimeric alpha+beta barrel"/>
    <property type="match status" value="1"/>
</dbReference>
<dbReference type="HOGENOM" id="CLU_943441_0_0_1"/>
<sequence length="244" mass="27249">MAILLLPTVSFATKEKQQRFFSLLQSVAEESWADEPDCLGYCWLVSVVPAELRVCGFELYSNAAALTEVHRAGTAYGRFKTALTQEELAPPPSRDDLRFWCPVLDPCPELNKSHGEDTPLTFLVSKYQLDSSERREALLKDFESEHGEAQSTTSATRIVATAPDSHDVVTVHIAHSTALDDLRCKKIEEQSRYVIRMLPLSALVIMYSCGLTQDARNGGARDLPSLADIFSRISSWKFCQGKFQ</sequence>
<evidence type="ECO:0000313" key="2">
    <source>
        <dbReference type="Proteomes" id="UP000053789"/>
    </source>
</evidence>
<dbReference type="Proteomes" id="UP000053789">
    <property type="component" value="Unassembled WGS sequence"/>
</dbReference>
<dbReference type="EMBL" id="KN846993">
    <property type="protein sequence ID" value="KIW90569.1"/>
    <property type="molecule type" value="Genomic_DNA"/>
</dbReference>
<protein>
    <recommendedName>
        <fullName evidence="3">ABM domain-containing protein</fullName>
    </recommendedName>
</protein>
<dbReference type="AlphaFoldDB" id="A0A0D2I141"/>
<keyword evidence="2" id="KW-1185">Reference proteome</keyword>
<proteinExistence type="predicted"/>
<name>A0A0D2I141_CLAB1</name>
<gene>
    <name evidence="1" type="ORF">Z519_09216</name>
</gene>